<keyword evidence="3" id="KW-1185">Reference proteome</keyword>
<evidence type="ECO:0000313" key="3">
    <source>
        <dbReference type="Proteomes" id="UP000503840"/>
    </source>
</evidence>
<dbReference type="Pfam" id="PF03102">
    <property type="entry name" value="NeuB"/>
    <property type="match status" value="1"/>
</dbReference>
<protein>
    <submittedName>
        <fullName evidence="2">N-acetylneuraminate synthase</fullName>
    </submittedName>
</protein>
<reference evidence="2 3" key="1">
    <citation type="submission" date="2020-05" db="EMBL/GenBank/DDBJ databases">
        <title>Draft genome sequence of Desulfovibrio sp. strain HN2T.</title>
        <authorList>
            <person name="Ueno A."/>
            <person name="Tamazawa S."/>
            <person name="Tamamura S."/>
            <person name="Murakami T."/>
            <person name="Kiyama T."/>
            <person name="Inomata H."/>
            <person name="Amano Y."/>
            <person name="Miyakawa K."/>
            <person name="Tamaki H."/>
            <person name="Naganuma T."/>
            <person name="Kaneko K."/>
        </authorList>
    </citation>
    <scope>NUCLEOTIDE SEQUENCE [LARGE SCALE GENOMIC DNA]</scope>
    <source>
        <strain evidence="2 3">HN2</strain>
    </source>
</reference>
<name>A0A7J0BN27_9BACT</name>
<proteinExistence type="predicted"/>
<sequence>MVGDGNPVCIVFEAGPTHNGLESALKLVDVAADAGADAVKFQVVDAEKLVSDPAITFSYQWLADKATGRVETATESLLEIIKRRELTFPEWETVIGHCRKRGIEFFSTATTEEEVHFLAAMGVGSVKICSGDLTFHHLLRVAAQYPWTVQIDTGSSTIGEVENAILVLEEANCKNIIINHCPSGYPAHPERINLRVLTTLKQMFSYPVAFSDHTTGDVMDVAAVSLGAHMIEKTITLDRNTRSPEHIMSLEPHEAKDFVKTIRSVELALGSTRRLLGEPEQVSRVRGRRSLFAGCALQKGDILVQSMLTYARPGDGIPAHLDHLVLGRKLVRDVPAGRKLQLSDFE</sequence>
<dbReference type="Gene3D" id="3.90.1210.10">
    <property type="entry name" value="Antifreeze-like/N-acetylneuraminic acid synthase C-terminal domain"/>
    <property type="match status" value="1"/>
</dbReference>
<dbReference type="PANTHER" id="PTHR42966">
    <property type="entry name" value="N-ACETYLNEURAMINATE SYNTHASE"/>
    <property type="match status" value="1"/>
</dbReference>
<dbReference type="GO" id="GO:0016051">
    <property type="term" value="P:carbohydrate biosynthetic process"/>
    <property type="evidence" value="ECO:0007669"/>
    <property type="project" value="InterPro"/>
</dbReference>
<organism evidence="2 3">
    <name type="scientific">Desulfovibrio subterraneus</name>
    <dbReference type="NCBI Taxonomy" id="2718620"/>
    <lineage>
        <taxon>Bacteria</taxon>
        <taxon>Pseudomonadati</taxon>
        <taxon>Thermodesulfobacteriota</taxon>
        <taxon>Desulfovibrionia</taxon>
        <taxon>Desulfovibrionales</taxon>
        <taxon>Desulfovibrionaceae</taxon>
        <taxon>Desulfovibrio</taxon>
    </lineage>
</organism>
<dbReference type="PROSITE" id="PS50844">
    <property type="entry name" value="AFP_LIKE"/>
    <property type="match status" value="1"/>
</dbReference>
<dbReference type="AlphaFoldDB" id="A0A7J0BN27"/>
<dbReference type="InterPro" id="IPR057736">
    <property type="entry name" value="SAF_PseI/NeuA/NeuB"/>
</dbReference>
<dbReference type="InterPro" id="IPR006190">
    <property type="entry name" value="SAF_AFP_Neu5Ac"/>
</dbReference>
<dbReference type="Gene3D" id="3.20.20.70">
    <property type="entry name" value="Aldolase class I"/>
    <property type="match status" value="1"/>
</dbReference>
<evidence type="ECO:0000313" key="2">
    <source>
        <dbReference type="EMBL" id="GFM35143.1"/>
    </source>
</evidence>
<dbReference type="SMART" id="SM00858">
    <property type="entry name" value="SAF"/>
    <property type="match status" value="1"/>
</dbReference>
<gene>
    <name evidence="2" type="ORF">DSM101010T_35080</name>
</gene>
<dbReference type="InterPro" id="IPR051690">
    <property type="entry name" value="PseI-like"/>
</dbReference>
<dbReference type="CDD" id="cd11615">
    <property type="entry name" value="SAF_NeuB_like"/>
    <property type="match status" value="1"/>
</dbReference>
<accession>A0A7J0BN27</accession>
<dbReference type="GO" id="GO:0047444">
    <property type="term" value="F:N-acylneuraminate-9-phosphate synthase activity"/>
    <property type="evidence" value="ECO:0007669"/>
    <property type="project" value="TreeGrafter"/>
</dbReference>
<dbReference type="Proteomes" id="UP000503840">
    <property type="component" value="Unassembled WGS sequence"/>
</dbReference>
<feature type="domain" description="AFP-like" evidence="1">
    <location>
        <begin position="290"/>
        <end position="346"/>
    </location>
</feature>
<dbReference type="EMBL" id="BLVO01000016">
    <property type="protein sequence ID" value="GFM35143.1"/>
    <property type="molecule type" value="Genomic_DNA"/>
</dbReference>
<evidence type="ECO:0000259" key="1">
    <source>
        <dbReference type="PROSITE" id="PS50844"/>
    </source>
</evidence>
<dbReference type="InterPro" id="IPR036732">
    <property type="entry name" value="AFP_Neu5c_C_sf"/>
</dbReference>
<dbReference type="SUPFAM" id="SSF51269">
    <property type="entry name" value="AFP III-like domain"/>
    <property type="match status" value="1"/>
</dbReference>
<dbReference type="PANTHER" id="PTHR42966:SF1">
    <property type="entry name" value="SIALIC ACID SYNTHASE"/>
    <property type="match status" value="1"/>
</dbReference>
<dbReference type="InterPro" id="IPR013785">
    <property type="entry name" value="Aldolase_TIM"/>
</dbReference>
<dbReference type="SUPFAM" id="SSF51569">
    <property type="entry name" value="Aldolase"/>
    <property type="match status" value="1"/>
</dbReference>
<comment type="caution">
    <text evidence="2">The sequence shown here is derived from an EMBL/GenBank/DDBJ whole genome shotgun (WGS) entry which is preliminary data.</text>
</comment>
<dbReference type="InterPro" id="IPR013974">
    <property type="entry name" value="SAF"/>
</dbReference>
<dbReference type="InterPro" id="IPR013132">
    <property type="entry name" value="PseI/NeuA/B-like_N"/>
</dbReference>